<name>A0ABS5NKR4_TSUPA</name>
<dbReference type="InterPro" id="IPR024520">
    <property type="entry name" value="DUF3558"/>
</dbReference>
<reference evidence="1 2" key="1">
    <citation type="submission" date="2021-04" db="EMBL/GenBank/DDBJ databases">
        <title>Whole genome sequence analysis of a thiophenic sulfur metabolizing bacteria.</title>
        <authorList>
            <person name="Akhtar N."/>
            <person name="Akram J."/>
            <person name="Aslam A."/>
        </authorList>
    </citation>
    <scope>NUCLEOTIDE SEQUENCE [LARGE SCALE GENOMIC DNA]</scope>
    <source>
        <strain evidence="1 2">3OW</strain>
    </source>
</reference>
<protein>
    <submittedName>
        <fullName evidence="1">DUF3558 domain-containing protein</fullName>
    </submittedName>
</protein>
<accession>A0ABS5NKR4</accession>
<keyword evidence="2" id="KW-1185">Reference proteome</keyword>
<comment type="caution">
    <text evidence="1">The sequence shown here is derived from an EMBL/GenBank/DDBJ whole genome shotgun (WGS) entry which is preliminary data.</text>
</comment>
<dbReference type="EMBL" id="JAGXOE010000181">
    <property type="protein sequence ID" value="MBS4104427.1"/>
    <property type="molecule type" value="Genomic_DNA"/>
</dbReference>
<evidence type="ECO:0000313" key="2">
    <source>
        <dbReference type="Proteomes" id="UP000676853"/>
    </source>
</evidence>
<organism evidence="1 2">
    <name type="scientific">Tsukamurella paurometabola</name>
    <name type="common">Corynebacterium paurometabolum</name>
    <dbReference type="NCBI Taxonomy" id="2061"/>
    <lineage>
        <taxon>Bacteria</taxon>
        <taxon>Bacillati</taxon>
        <taxon>Actinomycetota</taxon>
        <taxon>Actinomycetes</taxon>
        <taxon>Mycobacteriales</taxon>
        <taxon>Tsukamurellaceae</taxon>
        <taxon>Tsukamurella</taxon>
    </lineage>
</organism>
<proteinExistence type="predicted"/>
<dbReference type="Proteomes" id="UP000676853">
    <property type="component" value="Unassembled WGS sequence"/>
</dbReference>
<evidence type="ECO:0000313" key="1">
    <source>
        <dbReference type="EMBL" id="MBS4104427.1"/>
    </source>
</evidence>
<sequence length="186" mass="19638">MTLLSGCAVGVAGQPTPAEGIGAQSTEASLAALPFIPKFGGRTNERNNGTSFEPCVAYSEDEIRALGADPRTLADAAISDSPNYRGCHWQSSDGVGRYSQIVGNERSTEAYKAKQSYRPWQADRLINGRVLIVSTENAGCFASFMSQGAMVHSSFRIGSAGTPSADLVTECNKAIEWATLAISKAP</sequence>
<gene>
    <name evidence="1" type="ORF">KFZ73_24760</name>
</gene>
<dbReference type="Pfam" id="PF12079">
    <property type="entry name" value="DUF3558"/>
    <property type="match status" value="1"/>
</dbReference>
<dbReference type="RefSeq" id="WP_212555452.1">
    <property type="nucleotide sequence ID" value="NZ_JAGXOE010000181.1"/>
</dbReference>